<dbReference type="Proteomes" id="UP000176814">
    <property type="component" value="Unassembled WGS sequence"/>
</dbReference>
<evidence type="ECO:0000313" key="2">
    <source>
        <dbReference type="Proteomes" id="UP000176814"/>
    </source>
</evidence>
<sequence>MQRNFKMKVKMWKWPGEAGWHFVTLEKNLAEKIRNVYTKGMVKIKAKVGKTSWDTALFPHKLSKSYLLPMKKNVRLKEDIWEGDVLEINFKIK</sequence>
<comment type="caution">
    <text evidence="1">The sequence shown here is derived from an EMBL/GenBank/DDBJ whole genome shotgun (WGS) entry which is preliminary data.</text>
</comment>
<reference evidence="1 2" key="1">
    <citation type="journal article" date="2016" name="Nat. Commun.">
        <title>Thousands of microbial genomes shed light on interconnected biogeochemical processes in an aquifer system.</title>
        <authorList>
            <person name="Anantharaman K."/>
            <person name="Brown C.T."/>
            <person name="Hug L.A."/>
            <person name="Sharon I."/>
            <person name="Castelle C.J."/>
            <person name="Probst A.J."/>
            <person name="Thomas B.C."/>
            <person name="Singh A."/>
            <person name="Wilkins M.J."/>
            <person name="Karaoz U."/>
            <person name="Brodie E.L."/>
            <person name="Williams K.H."/>
            <person name="Hubbard S.S."/>
            <person name="Banfield J.F."/>
        </authorList>
    </citation>
    <scope>NUCLEOTIDE SEQUENCE [LARGE SCALE GENOMIC DNA]</scope>
</reference>
<name>A0A1F6X744_9BACT</name>
<dbReference type="InterPro" id="IPR015018">
    <property type="entry name" value="DUF1905"/>
</dbReference>
<dbReference type="AlphaFoldDB" id="A0A1F6X744"/>
<dbReference type="InterPro" id="IPR037079">
    <property type="entry name" value="AF2212/PG0164-like_sf"/>
</dbReference>
<dbReference type="EMBL" id="MFUW01000026">
    <property type="protein sequence ID" value="OGI89768.1"/>
    <property type="molecule type" value="Genomic_DNA"/>
</dbReference>
<protein>
    <recommendedName>
        <fullName evidence="3">DUF1905 domain-containing protein</fullName>
    </recommendedName>
</protein>
<proteinExistence type="predicted"/>
<dbReference type="Gene3D" id="2.40.30.100">
    <property type="entry name" value="AF2212/PG0164-like"/>
    <property type="match status" value="1"/>
</dbReference>
<dbReference type="Pfam" id="PF08922">
    <property type="entry name" value="DUF1905"/>
    <property type="match status" value="1"/>
</dbReference>
<evidence type="ECO:0008006" key="3">
    <source>
        <dbReference type="Google" id="ProtNLM"/>
    </source>
</evidence>
<evidence type="ECO:0000313" key="1">
    <source>
        <dbReference type="EMBL" id="OGI89768.1"/>
    </source>
</evidence>
<organism evidence="1 2">
    <name type="scientific">Candidatus Nomurabacteria bacterium RIFCSPLOWO2_01_FULL_40_15</name>
    <dbReference type="NCBI Taxonomy" id="1801772"/>
    <lineage>
        <taxon>Bacteria</taxon>
        <taxon>Candidatus Nomuraibacteriota</taxon>
    </lineage>
</organism>
<gene>
    <name evidence="1" type="ORF">A2911_00715</name>
</gene>
<dbReference type="SUPFAM" id="SSF141694">
    <property type="entry name" value="AF2212/PG0164-like"/>
    <property type="match status" value="1"/>
</dbReference>
<accession>A0A1F6X744</accession>